<name>M2QRR8_CERS8</name>
<proteinExistence type="predicted"/>
<dbReference type="AlphaFoldDB" id="M2QRR8"/>
<sequence length="401" mass="46245">MYHVRMTQQKNSADAEKPFEHLFFATGLSNVVGISDRQQYNVRRYMSNTSSPFYVGLVRPENPTINKPPTPAATENLTTQPSWEDLTWEFDPTLSYFDVNTRASNVPDVERLIDKIRCNYMLAEREFSEVGCIYVRDTLRGFAEPETPLARLLIACLSHINTIIHHSHVNKTWLQHVDKIPQSTLDYAHDVGETNIVPRLLCKRDASNIHLAIIRFFALRLVSQHLQHEINMADVVGNLIDRLMSSCYDRSGDVSQDHLTFSRDIYANNELPILAVSRGDHGNLDDKNWKLHRLQVMNKLFARTFEHLFAKATYHQMQHVLRRRTFTYSILYDPSKLSIYVNYPKETRGSWICRTALVASYLLESDVKLHGHLRYCILNALLAVEEHCTVLKELLTSNAAE</sequence>
<keyword evidence="2" id="KW-1185">Reference proteome</keyword>
<dbReference type="HOGENOM" id="CLU_686960_0_0_1"/>
<accession>M2QRR8</accession>
<gene>
    <name evidence="1" type="ORF">CERSUDRAFT_125385</name>
</gene>
<protein>
    <submittedName>
        <fullName evidence="1">Uncharacterized protein</fullName>
    </submittedName>
</protein>
<dbReference type="EMBL" id="KB445802">
    <property type="protein sequence ID" value="EMD34860.1"/>
    <property type="molecule type" value="Genomic_DNA"/>
</dbReference>
<evidence type="ECO:0000313" key="2">
    <source>
        <dbReference type="Proteomes" id="UP000016930"/>
    </source>
</evidence>
<evidence type="ECO:0000313" key="1">
    <source>
        <dbReference type="EMBL" id="EMD34860.1"/>
    </source>
</evidence>
<reference evidence="1 2" key="1">
    <citation type="journal article" date="2012" name="Proc. Natl. Acad. Sci. U.S.A.">
        <title>Comparative genomics of Ceriporiopsis subvermispora and Phanerochaete chrysosporium provide insight into selective ligninolysis.</title>
        <authorList>
            <person name="Fernandez-Fueyo E."/>
            <person name="Ruiz-Duenas F.J."/>
            <person name="Ferreira P."/>
            <person name="Floudas D."/>
            <person name="Hibbett D.S."/>
            <person name="Canessa P."/>
            <person name="Larrondo L.F."/>
            <person name="James T.Y."/>
            <person name="Seelenfreund D."/>
            <person name="Lobos S."/>
            <person name="Polanco R."/>
            <person name="Tello M."/>
            <person name="Honda Y."/>
            <person name="Watanabe T."/>
            <person name="Watanabe T."/>
            <person name="Ryu J.S."/>
            <person name="Kubicek C.P."/>
            <person name="Schmoll M."/>
            <person name="Gaskell J."/>
            <person name="Hammel K.E."/>
            <person name="St John F.J."/>
            <person name="Vanden Wymelenberg A."/>
            <person name="Sabat G."/>
            <person name="Splinter BonDurant S."/>
            <person name="Syed K."/>
            <person name="Yadav J.S."/>
            <person name="Doddapaneni H."/>
            <person name="Subramanian V."/>
            <person name="Lavin J.L."/>
            <person name="Oguiza J.A."/>
            <person name="Perez G."/>
            <person name="Pisabarro A.G."/>
            <person name="Ramirez L."/>
            <person name="Santoyo F."/>
            <person name="Master E."/>
            <person name="Coutinho P.M."/>
            <person name="Henrissat B."/>
            <person name="Lombard V."/>
            <person name="Magnuson J.K."/>
            <person name="Kuees U."/>
            <person name="Hori C."/>
            <person name="Igarashi K."/>
            <person name="Samejima M."/>
            <person name="Held B.W."/>
            <person name="Barry K.W."/>
            <person name="LaButti K.M."/>
            <person name="Lapidus A."/>
            <person name="Lindquist E.A."/>
            <person name="Lucas S.M."/>
            <person name="Riley R."/>
            <person name="Salamov A.A."/>
            <person name="Hoffmeister D."/>
            <person name="Schwenk D."/>
            <person name="Hadar Y."/>
            <person name="Yarden O."/>
            <person name="de Vries R.P."/>
            <person name="Wiebenga A."/>
            <person name="Stenlid J."/>
            <person name="Eastwood D."/>
            <person name="Grigoriev I.V."/>
            <person name="Berka R.M."/>
            <person name="Blanchette R.A."/>
            <person name="Kersten P."/>
            <person name="Martinez A.T."/>
            <person name="Vicuna R."/>
            <person name="Cullen D."/>
        </authorList>
    </citation>
    <scope>NUCLEOTIDE SEQUENCE [LARGE SCALE GENOMIC DNA]</scope>
    <source>
        <strain evidence="1 2">B</strain>
    </source>
</reference>
<dbReference type="Proteomes" id="UP000016930">
    <property type="component" value="Unassembled WGS sequence"/>
</dbReference>
<organism evidence="1 2">
    <name type="scientific">Ceriporiopsis subvermispora (strain B)</name>
    <name type="common">White-rot fungus</name>
    <name type="synonym">Gelatoporia subvermispora</name>
    <dbReference type="NCBI Taxonomy" id="914234"/>
    <lineage>
        <taxon>Eukaryota</taxon>
        <taxon>Fungi</taxon>
        <taxon>Dikarya</taxon>
        <taxon>Basidiomycota</taxon>
        <taxon>Agaricomycotina</taxon>
        <taxon>Agaricomycetes</taxon>
        <taxon>Polyporales</taxon>
        <taxon>Gelatoporiaceae</taxon>
        <taxon>Gelatoporia</taxon>
    </lineage>
</organism>